<protein>
    <recommendedName>
        <fullName evidence="1">Peptidase M43 pregnancy-associated plasma-A domain-containing protein</fullName>
    </recommendedName>
</protein>
<dbReference type="EMBL" id="BSOH01000027">
    <property type="protein sequence ID" value="GLR19144.1"/>
    <property type="molecule type" value="Genomic_DNA"/>
</dbReference>
<evidence type="ECO:0000313" key="3">
    <source>
        <dbReference type="Proteomes" id="UP001156666"/>
    </source>
</evidence>
<dbReference type="GO" id="GO:0008237">
    <property type="term" value="F:metallopeptidase activity"/>
    <property type="evidence" value="ECO:0007669"/>
    <property type="project" value="InterPro"/>
</dbReference>
<dbReference type="Gene3D" id="3.40.390.10">
    <property type="entry name" value="Collagenase (Catalytic Domain)"/>
    <property type="match status" value="1"/>
</dbReference>
<reference evidence="2" key="1">
    <citation type="journal article" date="2014" name="Int. J. Syst. Evol. Microbiol.">
        <title>Complete genome sequence of Corynebacterium casei LMG S-19264T (=DSM 44701T), isolated from a smear-ripened cheese.</title>
        <authorList>
            <consortium name="US DOE Joint Genome Institute (JGI-PGF)"/>
            <person name="Walter F."/>
            <person name="Albersmeier A."/>
            <person name="Kalinowski J."/>
            <person name="Ruckert C."/>
        </authorList>
    </citation>
    <scope>NUCLEOTIDE SEQUENCE</scope>
    <source>
        <strain evidence="2">NBRC 108769</strain>
    </source>
</reference>
<sequence length="382" mass="43235">MLENIPEWNLDQAKKKSNSCNDISAYIPDTLNAHVDNIKYIRLNMHFMNTSDWKSNYYGESGKDYAKQLIYQANRKLVYNKKMNLPEGNATPVYDPLYQYVLKDEDIYFHADDALCFYVNEGKNRNNYKRTVIDKYKVDNDSMLNVFYMVHHPDSIKSRTYSASAAGIALGKSIKLGTIYKPDDKPWLHSPLLNHEVGHVMGLSHAWNKNDGCEDTPPHPNCWAPTPTGKCKGVTSNNMMDYNSNQHAITPCQIGKMRKNMSKIGSKQRDLLEQRWCTLNPNKNVIISSNVHFQGAKDLEGNVIIQDGGQLKISCRLSMPAGSSITVEPGGMLILDNARLHNDCGMDWNGIVLQKSGKIQGEVYKNGDVKLENIKEALWITP</sequence>
<dbReference type="AlphaFoldDB" id="A0AA37ST21"/>
<dbReference type="Proteomes" id="UP001156666">
    <property type="component" value="Unassembled WGS sequence"/>
</dbReference>
<name>A0AA37ST21_9BACT</name>
<evidence type="ECO:0000259" key="1">
    <source>
        <dbReference type="Pfam" id="PF05572"/>
    </source>
</evidence>
<feature type="domain" description="Peptidase M43 pregnancy-associated plasma-A" evidence="1">
    <location>
        <begin position="190"/>
        <end position="260"/>
    </location>
</feature>
<dbReference type="Pfam" id="PF05572">
    <property type="entry name" value="Peptidase_M43"/>
    <property type="match status" value="1"/>
</dbReference>
<evidence type="ECO:0000313" key="2">
    <source>
        <dbReference type="EMBL" id="GLR19144.1"/>
    </source>
</evidence>
<reference evidence="2" key="2">
    <citation type="submission" date="2023-01" db="EMBL/GenBank/DDBJ databases">
        <title>Draft genome sequence of Portibacter lacus strain NBRC 108769.</title>
        <authorList>
            <person name="Sun Q."/>
            <person name="Mori K."/>
        </authorList>
    </citation>
    <scope>NUCLEOTIDE SEQUENCE</scope>
    <source>
        <strain evidence="2">NBRC 108769</strain>
    </source>
</reference>
<keyword evidence="3" id="KW-1185">Reference proteome</keyword>
<dbReference type="InterPro" id="IPR008754">
    <property type="entry name" value="Peptidase_M43"/>
</dbReference>
<organism evidence="2 3">
    <name type="scientific">Portibacter lacus</name>
    <dbReference type="NCBI Taxonomy" id="1099794"/>
    <lineage>
        <taxon>Bacteria</taxon>
        <taxon>Pseudomonadati</taxon>
        <taxon>Bacteroidota</taxon>
        <taxon>Saprospiria</taxon>
        <taxon>Saprospirales</taxon>
        <taxon>Haliscomenobacteraceae</taxon>
        <taxon>Portibacter</taxon>
    </lineage>
</organism>
<dbReference type="InterPro" id="IPR024079">
    <property type="entry name" value="MetalloPept_cat_dom_sf"/>
</dbReference>
<comment type="caution">
    <text evidence="2">The sequence shown here is derived from an EMBL/GenBank/DDBJ whole genome shotgun (WGS) entry which is preliminary data.</text>
</comment>
<proteinExistence type="predicted"/>
<dbReference type="SUPFAM" id="SSF55486">
    <property type="entry name" value="Metalloproteases ('zincins'), catalytic domain"/>
    <property type="match status" value="1"/>
</dbReference>
<gene>
    <name evidence="2" type="ORF">GCM10007940_37600</name>
</gene>
<accession>A0AA37ST21</accession>